<dbReference type="SUPFAM" id="SSF54427">
    <property type="entry name" value="NTF2-like"/>
    <property type="match status" value="1"/>
</dbReference>
<proteinExistence type="predicted"/>
<dbReference type="Proteomes" id="UP000324269">
    <property type="component" value="Unassembled WGS sequence"/>
</dbReference>
<name>A0A5D4UJA8_9BACI</name>
<organism evidence="2 3">
    <name type="scientific">Rossellomorea aquimaris</name>
    <dbReference type="NCBI Taxonomy" id="189382"/>
    <lineage>
        <taxon>Bacteria</taxon>
        <taxon>Bacillati</taxon>
        <taxon>Bacillota</taxon>
        <taxon>Bacilli</taxon>
        <taxon>Bacillales</taxon>
        <taxon>Bacillaceae</taxon>
        <taxon>Rossellomorea</taxon>
    </lineage>
</organism>
<gene>
    <name evidence="2" type="ORF">FZC85_09455</name>
</gene>
<protein>
    <submittedName>
        <fullName evidence="2">SgcJ/EcaC family oxidoreductase</fullName>
    </submittedName>
</protein>
<dbReference type="InterPro" id="IPR032710">
    <property type="entry name" value="NTF2-like_dom_sf"/>
</dbReference>
<dbReference type="Gene3D" id="3.10.450.50">
    <property type="match status" value="1"/>
</dbReference>
<reference evidence="2 3" key="1">
    <citation type="submission" date="2019-08" db="EMBL/GenBank/DDBJ databases">
        <title>Bacillus genomes from the desert of Cuatro Cienegas, Coahuila.</title>
        <authorList>
            <person name="Olmedo-Alvarez G."/>
        </authorList>
    </citation>
    <scope>NUCLEOTIDE SEQUENCE [LARGE SCALE GENOMIC DNA]</scope>
    <source>
        <strain evidence="2 3">CH87b_3T</strain>
    </source>
</reference>
<dbReference type="OrthoDB" id="9803476at2"/>
<dbReference type="EMBL" id="VTEZ01000002">
    <property type="protein sequence ID" value="TYS87191.1"/>
    <property type="molecule type" value="Genomic_DNA"/>
</dbReference>
<sequence>MVENYEEIIKGVYKQLTSSWNERNAQGMASLFSESGECIGFDGSISKGPEEIVAHLEPIFRDHPTAPYVTKVKEIEFIGNKGAMLRAIAGMIPPGESDIKPEVNTHHTVVLELIEDEWKVLLFQNTPAQFHGRPELVKQMTNELREQL</sequence>
<dbReference type="InterPro" id="IPR011944">
    <property type="entry name" value="Steroid_delta5-4_isomerase"/>
</dbReference>
<evidence type="ECO:0000313" key="3">
    <source>
        <dbReference type="Proteomes" id="UP000324269"/>
    </source>
</evidence>
<feature type="domain" description="DUF4440" evidence="1">
    <location>
        <begin position="9"/>
        <end position="120"/>
    </location>
</feature>
<evidence type="ECO:0000259" key="1">
    <source>
        <dbReference type="Pfam" id="PF14534"/>
    </source>
</evidence>
<evidence type="ECO:0000313" key="2">
    <source>
        <dbReference type="EMBL" id="TYS87191.1"/>
    </source>
</evidence>
<dbReference type="RefSeq" id="WP_148970839.1">
    <property type="nucleotide sequence ID" value="NZ_JBNIKW010000007.1"/>
</dbReference>
<dbReference type="Pfam" id="PF14534">
    <property type="entry name" value="DUF4440"/>
    <property type="match status" value="1"/>
</dbReference>
<dbReference type="AlphaFoldDB" id="A0A5D4UJA8"/>
<dbReference type="NCBIfam" id="TIGR02246">
    <property type="entry name" value="SgcJ/EcaC family oxidoreductase"/>
    <property type="match status" value="1"/>
</dbReference>
<comment type="caution">
    <text evidence="2">The sequence shown here is derived from an EMBL/GenBank/DDBJ whole genome shotgun (WGS) entry which is preliminary data.</text>
</comment>
<dbReference type="InterPro" id="IPR027843">
    <property type="entry name" value="DUF4440"/>
</dbReference>
<accession>A0A5D4UJA8</accession>